<sequence>MEQGDQSHNQTNTHLTDGSNAIPAEGVGRLPSRRRRNGRPERDSRKKSTFETHDHNSVGYEWLHPGWVAEVHETKLGRVYKKIPFGIRGGSGGGPAGHAPRQPPTPDRGRRRGLSQLATLIEGWVPGKAAPIASPDPKWDFFF</sequence>
<evidence type="ECO:0000313" key="2">
    <source>
        <dbReference type="EMBL" id="PKI72376.1"/>
    </source>
</evidence>
<accession>A0A2I0KX11</accession>
<protein>
    <submittedName>
        <fullName evidence="2">Uncharacterized protein</fullName>
    </submittedName>
</protein>
<keyword evidence="3" id="KW-1185">Reference proteome</keyword>
<feature type="compositionally biased region" description="Gly residues" evidence="1">
    <location>
        <begin position="87"/>
        <end position="96"/>
    </location>
</feature>
<proteinExistence type="predicted"/>
<evidence type="ECO:0000313" key="3">
    <source>
        <dbReference type="Proteomes" id="UP000233551"/>
    </source>
</evidence>
<comment type="caution">
    <text evidence="2">The sequence shown here is derived from an EMBL/GenBank/DDBJ whole genome shotgun (WGS) entry which is preliminary data.</text>
</comment>
<name>A0A2I0KX11_PUNGR</name>
<dbReference type="AlphaFoldDB" id="A0A2I0KX11"/>
<feature type="compositionally biased region" description="Basic and acidic residues" evidence="1">
    <location>
        <begin position="38"/>
        <end position="56"/>
    </location>
</feature>
<evidence type="ECO:0000256" key="1">
    <source>
        <dbReference type="SAM" id="MobiDB-lite"/>
    </source>
</evidence>
<organism evidence="2 3">
    <name type="scientific">Punica granatum</name>
    <name type="common">Pomegranate</name>
    <dbReference type="NCBI Taxonomy" id="22663"/>
    <lineage>
        <taxon>Eukaryota</taxon>
        <taxon>Viridiplantae</taxon>
        <taxon>Streptophyta</taxon>
        <taxon>Embryophyta</taxon>
        <taxon>Tracheophyta</taxon>
        <taxon>Spermatophyta</taxon>
        <taxon>Magnoliopsida</taxon>
        <taxon>eudicotyledons</taxon>
        <taxon>Gunneridae</taxon>
        <taxon>Pentapetalae</taxon>
        <taxon>rosids</taxon>
        <taxon>malvids</taxon>
        <taxon>Myrtales</taxon>
        <taxon>Lythraceae</taxon>
        <taxon>Punica</taxon>
    </lineage>
</organism>
<gene>
    <name evidence="2" type="ORF">CRG98_007246</name>
</gene>
<reference evidence="2 3" key="1">
    <citation type="submission" date="2017-11" db="EMBL/GenBank/DDBJ databases">
        <title>De-novo sequencing of pomegranate (Punica granatum L.) genome.</title>
        <authorList>
            <person name="Akparov Z."/>
            <person name="Amiraslanov A."/>
            <person name="Hajiyeva S."/>
            <person name="Abbasov M."/>
            <person name="Kaur K."/>
            <person name="Hamwieh A."/>
            <person name="Solovyev V."/>
            <person name="Salamov A."/>
            <person name="Braich B."/>
            <person name="Kosarev P."/>
            <person name="Mahmoud A."/>
            <person name="Hajiyev E."/>
            <person name="Babayeva S."/>
            <person name="Izzatullayeva V."/>
            <person name="Mammadov A."/>
            <person name="Mammadov A."/>
            <person name="Sharifova S."/>
            <person name="Ojaghi J."/>
            <person name="Eynullazada K."/>
            <person name="Bayramov B."/>
            <person name="Abdulazimova A."/>
            <person name="Shahmuradov I."/>
        </authorList>
    </citation>
    <scope>NUCLEOTIDE SEQUENCE [LARGE SCALE GENOMIC DNA]</scope>
    <source>
        <strain evidence="3">cv. AG2017</strain>
        <tissue evidence="2">Leaf</tissue>
    </source>
</reference>
<dbReference type="Proteomes" id="UP000233551">
    <property type="component" value="Unassembled WGS sequence"/>
</dbReference>
<feature type="region of interest" description="Disordered" evidence="1">
    <location>
        <begin position="84"/>
        <end position="114"/>
    </location>
</feature>
<dbReference type="EMBL" id="PGOL01000328">
    <property type="protein sequence ID" value="PKI72376.1"/>
    <property type="molecule type" value="Genomic_DNA"/>
</dbReference>
<feature type="compositionally biased region" description="Polar residues" evidence="1">
    <location>
        <begin position="1"/>
        <end position="19"/>
    </location>
</feature>
<feature type="region of interest" description="Disordered" evidence="1">
    <location>
        <begin position="1"/>
        <end position="56"/>
    </location>
</feature>